<feature type="region of interest" description="Disordered" evidence="1">
    <location>
        <begin position="114"/>
        <end position="140"/>
    </location>
</feature>
<dbReference type="STRING" id="1072256.CUTER_03890"/>
<evidence type="ECO:0000256" key="1">
    <source>
        <dbReference type="SAM" id="MobiDB-lite"/>
    </source>
</evidence>
<reference evidence="2 3" key="1">
    <citation type="journal article" date="2015" name="Genome Announc.">
        <title>Virulence Factor Genes Detected in the Complete Genome Sequence of Corynebacterium uterequi DSM 45634, Isolated from the Uterus of a Maiden Mare.</title>
        <authorList>
            <person name="Ruckert C."/>
            <person name="Kriete M."/>
            <person name="Jaenicke S."/>
            <person name="Winkler A."/>
            <person name="Tauch A."/>
        </authorList>
    </citation>
    <scope>NUCLEOTIDE SEQUENCE [LARGE SCALE GENOMIC DNA]</scope>
    <source>
        <strain evidence="2 3">DSM 45634</strain>
    </source>
</reference>
<dbReference type="EMBL" id="CP011546">
    <property type="protein sequence ID" value="AKK10784.1"/>
    <property type="molecule type" value="Genomic_DNA"/>
</dbReference>
<dbReference type="OrthoDB" id="3389921at2"/>
<dbReference type="Proteomes" id="UP000035548">
    <property type="component" value="Chromosome"/>
</dbReference>
<dbReference type="KEGG" id="cut:CUTER_03890"/>
<name>A0A0G3HBV9_9CORY</name>
<dbReference type="PATRIC" id="fig|1072256.5.peg.772"/>
<proteinExistence type="predicted"/>
<gene>
    <name evidence="2" type="ORF">CUTER_03890</name>
</gene>
<evidence type="ECO:0000313" key="2">
    <source>
        <dbReference type="EMBL" id="AKK10784.1"/>
    </source>
</evidence>
<keyword evidence="3" id="KW-1185">Reference proteome</keyword>
<sequence length="140" mass="15361">MVCVTDTNHLAPSGTAMKSVTAAKKLGIHLPAAPQEFQDNALTHRQLRDLLNNPPEWLQELRRTGPHPRQVVAQKLGISMTSLKASEIDHALTTAEIKELLANQPEWLAAARKSFADHRAEQAQAKDKAQAKDTAAEKNT</sequence>
<evidence type="ECO:0000313" key="3">
    <source>
        <dbReference type="Proteomes" id="UP000035548"/>
    </source>
</evidence>
<protein>
    <submittedName>
        <fullName evidence="2">Uncharacterized protein</fullName>
    </submittedName>
</protein>
<reference evidence="3" key="2">
    <citation type="submission" date="2015-05" db="EMBL/GenBank/DDBJ databases">
        <title>Complete genome sequence of Corynebacterium uterequi DSM 45634, isolated from the uterus of a maiden mare.</title>
        <authorList>
            <person name="Ruckert C."/>
            <person name="Albersmeier A."/>
            <person name="Winkler A."/>
            <person name="Tauch A."/>
        </authorList>
    </citation>
    <scope>NUCLEOTIDE SEQUENCE [LARGE SCALE GENOMIC DNA]</scope>
    <source>
        <strain evidence="3">DSM 45634</strain>
    </source>
</reference>
<dbReference type="Pfam" id="PF19460">
    <property type="entry name" value="DUF5997"/>
    <property type="match status" value="1"/>
</dbReference>
<dbReference type="InterPro" id="IPR046039">
    <property type="entry name" value="DUF5997"/>
</dbReference>
<organism evidence="2 3">
    <name type="scientific">Corynebacterium uterequi</name>
    <dbReference type="NCBI Taxonomy" id="1072256"/>
    <lineage>
        <taxon>Bacteria</taxon>
        <taxon>Bacillati</taxon>
        <taxon>Actinomycetota</taxon>
        <taxon>Actinomycetes</taxon>
        <taxon>Mycobacteriales</taxon>
        <taxon>Corynebacteriaceae</taxon>
        <taxon>Corynebacterium</taxon>
    </lineage>
</organism>
<dbReference type="AlphaFoldDB" id="A0A0G3HBV9"/>
<accession>A0A0G3HBV9</accession>